<sequence>MLETGQIIPIQFKGRSFNAIVIDPDGLGAAKPTIGVGYRGMSRHTNVPLSTFVKRVIHNEGGSHLKLPSGKLFRVIQIEANDNNIYNVIEVSDWVDLVSDWLKNPGRLGPKARNGLIDFLAWYAAEGLYAAAYTFLKQTYTREDNEVVQRWLVSREAGKPARQDWSWTIAEQGEGSPYKYGKWTNYVYNGLFGMNAAEMKQLWEEPVSGSKAIARNYIPESVGIEMVAYCEKLVSILELEDLEKTHDEAIRLTQMKYRKRIAPPSETPES</sequence>
<organism evidence="1 2">
    <name type="scientific">Leptothoe spongobia TAU-MAC 1115</name>
    <dbReference type="NCBI Taxonomy" id="1967444"/>
    <lineage>
        <taxon>Bacteria</taxon>
        <taxon>Bacillati</taxon>
        <taxon>Cyanobacteriota</taxon>
        <taxon>Cyanophyceae</taxon>
        <taxon>Nodosilineales</taxon>
        <taxon>Cymatolegaceae</taxon>
        <taxon>Leptothoe</taxon>
        <taxon>Leptothoe spongobia</taxon>
    </lineage>
</organism>
<protein>
    <submittedName>
        <fullName evidence="1">Uncharacterized protein</fullName>
    </submittedName>
</protein>
<keyword evidence="2" id="KW-1185">Reference proteome</keyword>
<dbReference type="Proteomes" id="UP000717364">
    <property type="component" value="Unassembled WGS sequence"/>
</dbReference>
<dbReference type="EMBL" id="JADOES010000057">
    <property type="protein sequence ID" value="MBT9317737.1"/>
    <property type="molecule type" value="Genomic_DNA"/>
</dbReference>
<comment type="caution">
    <text evidence="1">The sequence shown here is derived from an EMBL/GenBank/DDBJ whole genome shotgun (WGS) entry which is preliminary data.</text>
</comment>
<proteinExistence type="predicted"/>
<dbReference type="AlphaFoldDB" id="A0A947DIB4"/>
<reference evidence="1" key="2">
    <citation type="journal article" date="2021" name="Mar. Drugs">
        <title>Genome Reduction and Secondary Metabolism of the Marine Sponge-Associated Cyanobacterium Leptothoe.</title>
        <authorList>
            <person name="Konstantinou D."/>
            <person name="Popin R.V."/>
            <person name="Fewer D.P."/>
            <person name="Sivonen K."/>
            <person name="Gkelis S."/>
        </authorList>
    </citation>
    <scope>NUCLEOTIDE SEQUENCE</scope>
    <source>
        <strain evidence="1">TAU-MAC 1115</strain>
    </source>
</reference>
<evidence type="ECO:0000313" key="2">
    <source>
        <dbReference type="Proteomes" id="UP000717364"/>
    </source>
</evidence>
<evidence type="ECO:0000313" key="1">
    <source>
        <dbReference type="EMBL" id="MBT9317737.1"/>
    </source>
</evidence>
<dbReference type="RefSeq" id="WP_215610800.1">
    <property type="nucleotide sequence ID" value="NZ_JADOES010000057.1"/>
</dbReference>
<name>A0A947DIB4_9CYAN</name>
<reference evidence="1" key="1">
    <citation type="submission" date="2020-11" db="EMBL/GenBank/DDBJ databases">
        <authorList>
            <person name="Konstantinou D."/>
            <person name="Gkelis S."/>
            <person name="Popin R."/>
            <person name="Fewer D."/>
            <person name="Sivonen K."/>
        </authorList>
    </citation>
    <scope>NUCLEOTIDE SEQUENCE</scope>
    <source>
        <strain evidence="1">TAU-MAC 1115</strain>
    </source>
</reference>
<gene>
    <name evidence="1" type="ORF">IXB50_20150</name>
</gene>
<accession>A0A947DIB4</accession>